<feature type="region of interest" description="Disordered" evidence="2">
    <location>
        <begin position="118"/>
        <end position="184"/>
    </location>
</feature>
<feature type="compositionally biased region" description="Basic and acidic residues" evidence="2">
    <location>
        <begin position="118"/>
        <end position="128"/>
    </location>
</feature>
<dbReference type="GO" id="GO:0007094">
    <property type="term" value="P:mitotic spindle assembly checkpoint signaling"/>
    <property type="evidence" value="ECO:0007669"/>
    <property type="project" value="TreeGrafter"/>
</dbReference>
<name>C5E2H5_LACTC</name>
<reference evidence="4 5" key="1">
    <citation type="journal article" date="2009" name="Genome Res.">
        <title>Comparative genomics of protoploid Saccharomycetaceae.</title>
        <authorList>
            <consortium name="The Genolevures Consortium"/>
            <person name="Souciet J.-L."/>
            <person name="Dujon B."/>
            <person name="Gaillardin C."/>
            <person name="Johnston M."/>
            <person name="Baret P.V."/>
            <person name="Cliften P."/>
            <person name="Sherman D.J."/>
            <person name="Weissenbach J."/>
            <person name="Westhof E."/>
            <person name="Wincker P."/>
            <person name="Jubin C."/>
            <person name="Poulain J."/>
            <person name="Barbe V."/>
            <person name="Segurens B."/>
            <person name="Artiguenave F."/>
            <person name="Anthouard V."/>
            <person name="Vacherie B."/>
            <person name="Val M.-E."/>
            <person name="Fulton R.S."/>
            <person name="Minx P."/>
            <person name="Wilson R."/>
            <person name="Durrens P."/>
            <person name="Jean G."/>
            <person name="Marck C."/>
            <person name="Martin T."/>
            <person name="Nikolski M."/>
            <person name="Rolland T."/>
            <person name="Seret M.-L."/>
            <person name="Casaregola S."/>
            <person name="Despons L."/>
            <person name="Fairhead C."/>
            <person name="Fischer G."/>
            <person name="Lafontaine I."/>
            <person name="Leh V."/>
            <person name="Lemaire M."/>
            <person name="de Montigny J."/>
            <person name="Neuveglise C."/>
            <person name="Thierry A."/>
            <person name="Blanc-Lenfle I."/>
            <person name="Bleykasten C."/>
            <person name="Diffels J."/>
            <person name="Fritsch E."/>
            <person name="Frangeul L."/>
            <person name="Goeffon A."/>
            <person name="Jauniaux N."/>
            <person name="Kachouri-Lafond R."/>
            <person name="Payen C."/>
            <person name="Potier S."/>
            <person name="Pribylova L."/>
            <person name="Ozanne C."/>
            <person name="Richard G.-F."/>
            <person name="Sacerdot C."/>
            <person name="Straub M.-L."/>
            <person name="Talla E."/>
        </authorList>
    </citation>
    <scope>NUCLEOTIDE SEQUENCE [LARGE SCALE GENOMIC DNA]</scope>
    <source>
        <strain evidence="5">ATCC 56472 / CBS 6340 / NRRL Y-8284</strain>
    </source>
</reference>
<sequence>MVVVYTSWATSFMNQEFGKTSKTSLDGKAQVKERSKSMVPGRSILKQKFLFNDGGSENLTLSNIPIFSSSQEHEDADGRNNTTSRLNTSKLQSKLDRRVSFAPDVTLHRVDFVPQDRSTFREPRRKPAAEAFTDDFSKEHVQNSQERTYNEESMQLTNNYGGPLVDNSMILNSEQGNQSTPYTPAYDKEVSMEITQLFSKHSAGPENNSEEIIGSRQSSAHQEEEDMEVTQLHKEGIQHEEEGESMVMTEVFQPPQKESYISQPDRSRNSPKNNGEETSDMETTEIVRANQAGMSKPNDASLTDEVSHATSLTVPMQAERDVFDIRSSQFVTSTQKDREEQNFGAQKDRNIETSGRVFDENISRKKRRVSSAHGFDEDGASAAKIPHGAETDEDMEITMMERLSPIAISINMSNSPKTSIPKENINASSAYDRNFPDVTVDKTREQASLKAFLHSVGISSLLSDTELELLPINRMSFVSSQKGRKWPVVEVYYGLYANMPILEIYAFCCKELLRRILKSRELFKELEEEIARNPAPALFKRYFESGTLEREKLSDQITLLRRFSRLEAEKVWLEWRSRHLNGIKNVLQENLLLLKDEYNSIMDHVDKVNRAKRNILNTRQNILTEIRLAQSLTQSKSPSPGIPDRLKLEALKAELVQEMQALKSSSEFEKRMKAVRSDIKNVKLEIERTRSAINSLRSEVKGSPAFAAHQAENLRATFDIVQKICGISFKSYRKSLLTVQLNDPPITATFDIKRAQQVGDVDLAFPNSLKGIAKEIYARSVRTASSCESNVYQFIRALSHDSFNAHLLLTEYKRLKLLLPCKVVEVSGSIDIEITCFDSKKKKFLLLELSLNEFVSAVKGLASSGPKLRVRGLCSERLQPEDALKFLQTKASGVLPWLKEPTLI</sequence>
<organism evidence="4 5">
    <name type="scientific">Lachancea thermotolerans (strain ATCC 56472 / CBS 6340 / NRRL Y-8284)</name>
    <name type="common">Yeast</name>
    <name type="synonym">Kluyveromyces thermotolerans</name>
    <dbReference type="NCBI Taxonomy" id="559295"/>
    <lineage>
        <taxon>Eukaryota</taxon>
        <taxon>Fungi</taxon>
        <taxon>Dikarya</taxon>
        <taxon>Ascomycota</taxon>
        <taxon>Saccharomycotina</taxon>
        <taxon>Saccharomycetes</taxon>
        <taxon>Saccharomycetales</taxon>
        <taxon>Saccharomycetaceae</taxon>
        <taxon>Lachancea</taxon>
    </lineage>
</organism>
<dbReference type="PANTHER" id="PTHR28260:SF1">
    <property type="entry name" value="SPINDLE POLE BODY COMPONENT SPC105"/>
    <property type="match status" value="1"/>
</dbReference>
<feature type="region of interest" description="Disordered" evidence="2">
    <location>
        <begin position="258"/>
        <end position="282"/>
    </location>
</feature>
<dbReference type="InterPro" id="IPR033338">
    <property type="entry name" value="Spc105/Spc7"/>
</dbReference>
<dbReference type="eggNOG" id="ENOG502S20P">
    <property type="taxonomic scope" value="Eukaryota"/>
</dbReference>
<feature type="region of interest" description="Disordered" evidence="2">
    <location>
        <begin position="70"/>
        <end position="91"/>
    </location>
</feature>
<dbReference type="HOGENOM" id="CLU_012537_0_0_1"/>
<feature type="compositionally biased region" description="Polar residues" evidence="2">
    <location>
        <begin position="169"/>
        <end position="182"/>
    </location>
</feature>
<dbReference type="PANTHER" id="PTHR28260">
    <property type="entry name" value="SPINDLE POLE BODY COMPONENT SPC105"/>
    <property type="match status" value="1"/>
</dbReference>
<evidence type="ECO:0000256" key="1">
    <source>
        <dbReference type="SAM" id="Coils"/>
    </source>
</evidence>
<evidence type="ECO:0000256" key="2">
    <source>
        <dbReference type="SAM" id="MobiDB-lite"/>
    </source>
</evidence>
<feature type="region of interest" description="Disordered" evidence="2">
    <location>
        <begin position="200"/>
        <end position="228"/>
    </location>
</feature>
<dbReference type="Proteomes" id="UP000002036">
    <property type="component" value="Chromosome H"/>
</dbReference>
<feature type="coiled-coil region" evidence="1">
    <location>
        <begin position="645"/>
        <end position="699"/>
    </location>
</feature>
<dbReference type="OMA" id="HSFDFVP"/>
<dbReference type="Pfam" id="PF08317">
    <property type="entry name" value="Spc7"/>
    <property type="match status" value="1"/>
</dbReference>
<dbReference type="InterPro" id="IPR013253">
    <property type="entry name" value="Spc7_domain"/>
</dbReference>
<feature type="compositionally biased region" description="Polar residues" evidence="2">
    <location>
        <begin position="79"/>
        <end position="91"/>
    </location>
</feature>
<dbReference type="KEGG" id="lth:KLTH0H04994g"/>
<keyword evidence="1" id="KW-0175">Coiled coil</keyword>
<dbReference type="FunCoup" id="C5E2H5">
    <property type="interactions" value="104"/>
</dbReference>
<feature type="domain" description="Spc7 kinetochore protein" evidence="3">
    <location>
        <begin position="440"/>
        <end position="751"/>
    </location>
</feature>
<protein>
    <submittedName>
        <fullName evidence="4">KLTH0H04994p</fullName>
    </submittedName>
</protein>
<keyword evidence="5" id="KW-1185">Reference proteome</keyword>
<dbReference type="OrthoDB" id="5592879at2759"/>
<gene>
    <name evidence="4" type="ordered locus">KLTH0H04994g</name>
</gene>
<dbReference type="EMBL" id="CU928180">
    <property type="protein sequence ID" value="CAR30236.1"/>
    <property type="molecule type" value="Genomic_DNA"/>
</dbReference>
<dbReference type="RefSeq" id="XP_002556098.1">
    <property type="nucleotide sequence ID" value="XM_002556052.1"/>
</dbReference>
<proteinExistence type="predicted"/>
<dbReference type="GO" id="GO:1990758">
    <property type="term" value="P:mitotic sister chromatid biorientation"/>
    <property type="evidence" value="ECO:0007669"/>
    <property type="project" value="TreeGrafter"/>
</dbReference>
<dbReference type="GO" id="GO:0000776">
    <property type="term" value="C:kinetochore"/>
    <property type="evidence" value="ECO:0007669"/>
    <property type="project" value="TreeGrafter"/>
</dbReference>
<dbReference type="GeneID" id="8294412"/>
<dbReference type="InParanoid" id="C5E2H5"/>
<dbReference type="GO" id="GO:0034501">
    <property type="term" value="P:protein localization to kinetochore"/>
    <property type="evidence" value="ECO:0007669"/>
    <property type="project" value="TreeGrafter"/>
</dbReference>
<evidence type="ECO:0000259" key="3">
    <source>
        <dbReference type="SMART" id="SM00787"/>
    </source>
</evidence>
<dbReference type="SMART" id="SM00787">
    <property type="entry name" value="Spc7"/>
    <property type="match status" value="1"/>
</dbReference>
<dbReference type="AlphaFoldDB" id="C5E2H5"/>
<dbReference type="STRING" id="559295.C5E2H5"/>
<evidence type="ECO:0000313" key="5">
    <source>
        <dbReference type="Proteomes" id="UP000002036"/>
    </source>
</evidence>
<accession>C5E2H5</accession>
<feature type="compositionally biased region" description="Polar residues" evidence="2">
    <location>
        <begin position="142"/>
        <end position="160"/>
    </location>
</feature>
<evidence type="ECO:0000313" key="4">
    <source>
        <dbReference type="EMBL" id="CAR30236.1"/>
    </source>
</evidence>